<evidence type="ECO:0000256" key="8">
    <source>
        <dbReference type="ARBA" id="ARBA00022737"/>
    </source>
</evidence>
<dbReference type="Pfam" id="PF00041">
    <property type="entry name" value="fn3"/>
    <property type="match status" value="2"/>
</dbReference>
<comment type="subcellular location">
    <subcellularLocation>
        <location evidence="1">Cell membrane</location>
        <topology evidence="1">Single-pass type I membrane protein</topology>
    </subcellularLocation>
</comment>
<keyword evidence="12 21" id="KW-1133">Transmembrane helix</keyword>
<dbReference type="CDD" id="cd10319">
    <property type="entry name" value="EphR_LBD"/>
    <property type="match status" value="1"/>
</dbReference>
<dbReference type="Pfam" id="PF01404">
    <property type="entry name" value="Ephrin_lbd"/>
    <property type="match status" value="1"/>
</dbReference>
<dbReference type="FunFam" id="2.10.50.10:FF:000001">
    <property type="entry name" value="Ephrin type-A receptor 5"/>
    <property type="match status" value="1"/>
</dbReference>
<keyword evidence="14" id="KW-0829">Tyrosine-protein kinase</keyword>
<dbReference type="InterPro" id="IPR017441">
    <property type="entry name" value="Protein_kinase_ATP_BS"/>
</dbReference>
<dbReference type="GO" id="GO:0007411">
    <property type="term" value="P:axon guidance"/>
    <property type="evidence" value="ECO:0007669"/>
    <property type="project" value="TreeGrafter"/>
</dbReference>
<feature type="chain" id="PRO_5037157046" description="receptor protein-tyrosine kinase" evidence="22">
    <location>
        <begin position="29"/>
        <end position="1108"/>
    </location>
</feature>
<dbReference type="InterPro" id="IPR036116">
    <property type="entry name" value="FN3_sf"/>
</dbReference>
<dbReference type="Pfam" id="PF14575">
    <property type="entry name" value="EphA2_TM"/>
    <property type="match status" value="1"/>
</dbReference>
<dbReference type="InterPro" id="IPR020635">
    <property type="entry name" value="Tyr_kinase_cat_dom"/>
</dbReference>
<feature type="disulfide bond" evidence="19">
    <location>
        <begin position="113"/>
        <end position="123"/>
    </location>
</feature>
<sequence length="1108" mass="123467">MNFLRYIHRLNICAVLLLFLLIPPSILSKKVVLLDTSLSTTELRWKTYSNIEDDEIGWLEETYRGPEGVENRRAYVVCNVEHANVDNWLRTPRIERDGANRLHVEVTFTMRDCNEFPGNARSCKETFRLYAMQVSGTEVSNTWNETSWDFIGRIAADTGRHSKHESSAAAVNQEIRSYTVTKDAAYFAFRDSGACISILNVKIFYEVCPEATRSFVIFPQTITGPGAQSLIAVSGKCVANASPIEPTKLTYICKATGAWEMPTGECRCNAGYVGSAKRSTCAACTVGTYKANVEEDECRPCPAHSTSTSSASTECQCDSGYYRADGETVEYPCTQPPSKPSRLTAIRVDAASVMLEWDEPSMLGGRKELWYRYQCSTCPSTVHSIPSERTFSSRRLELTGLQAGTTYTVMVFAENKVSKLIPELSQYALVEFTTRSLSPIVIVDLRVEGVQENGVTLAWNPPTTVGMATQSSKQPVYEIESRHNGSVSVVETPHTYYTFDNLNSMFPYSFKVRALTAYGWGTWSEPLWYQPGRGQFLPPNSGGDGGYVTHEGGFREHHWAVSGPPLWVWILLICVLLLVVVFTLLVCSRKAKGNRKHFSDCDGLDPYKNGTLTPDYNTPPQQGLMHNLFHGKLGAPLISYGSQQSSACYGNTRFKPYVDPTAYEDPNQALSEFANNVDPALIRITEVIGSGEFGEVCKGVLQPTPRVGTFDMSQVQTVAIKTLKPGSSEKAKSDFLMEASIMGQFEHENVIRLIGVVTKSEPIMIITEFMENGSLDQFLRKHDDGLLRVTQIVDMLRGIAAGMKYLTEKGFIHRDLAARNVLVDSKLCCKIADFGLSRGLEGSVEQEYTTNGGKIPVRWTAPEAITHRKFTAASDVWSFGVVMWEVCSFGERPYWEWTNQKVISEITLGYRLPAPMDTPQSLHDLMMRCWHIDRHKRPTFAQILQTLEEYVKQPELIYAEESNEETFSGSLTAPYASLNVTGTIPRQSTPGVIPSPPTSNPPPIPLDDFLKRIALGHCAPKLHMAGVQTVAELMRLSHIDLLSYGLIAEEAQRIRDAFSRPMTTLQRTQNRSDQRLYRVTMQSLPQCRMASVPNAMSSAVQGNAGFFV</sequence>
<dbReference type="PROSITE" id="PS51550">
    <property type="entry name" value="EPH_LBD"/>
    <property type="match status" value="1"/>
</dbReference>
<dbReference type="InterPro" id="IPR011641">
    <property type="entry name" value="Tyr-kin_ephrin_A/B_rcpt-like"/>
</dbReference>
<evidence type="ECO:0000256" key="12">
    <source>
        <dbReference type="ARBA" id="ARBA00022989"/>
    </source>
</evidence>
<dbReference type="Pfam" id="PF22993">
    <property type="entry name" value="SAM_EPH"/>
    <property type="match status" value="1"/>
</dbReference>
<dbReference type="PROSITE" id="PS00107">
    <property type="entry name" value="PROTEIN_KINASE_ATP"/>
    <property type="match status" value="1"/>
</dbReference>
<dbReference type="Proteomes" id="UP000887569">
    <property type="component" value="Unplaced"/>
</dbReference>
<dbReference type="Gene3D" id="2.60.40.10">
    <property type="entry name" value="Immunoglobulins"/>
    <property type="match status" value="2"/>
</dbReference>
<dbReference type="SMART" id="SM00219">
    <property type="entry name" value="TyrKc"/>
    <property type="match status" value="1"/>
</dbReference>
<dbReference type="InterPro" id="IPR003961">
    <property type="entry name" value="FN3_dom"/>
</dbReference>
<dbReference type="InterPro" id="IPR001090">
    <property type="entry name" value="Ephrin_rcpt_lig-bd_dom"/>
</dbReference>
<dbReference type="GO" id="GO:0030425">
    <property type="term" value="C:dendrite"/>
    <property type="evidence" value="ECO:0007669"/>
    <property type="project" value="TreeGrafter"/>
</dbReference>
<dbReference type="SUPFAM" id="SSF49785">
    <property type="entry name" value="Galactose-binding domain-like"/>
    <property type="match status" value="1"/>
</dbReference>
<dbReference type="InterPro" id="IPR013783">
    <property type="entry name" value="Ig-like_fold"/>
</dbReference>
<dbReference type="Pfam" id="PF07714">
    <property type="entry name" value="PK_Tyr_Ser-Thr"/>
    <property type="match status" value="1"/>
</dbReference>
<evidence type="ECO:0000256" key="15">
    <source>
        <dbReference type="ARBA" id="ARBA00023170"/>
    </source>
</evidence>
<dbReference type="GO" id="GO:0005524">
    <property type="term" value="F:ATP binding"/>
    <property type="evidence" value="ECO:0007669"/>
    <property type="project" value="UniProtKB-UniRule"/>
</dbReference>
<dbReference type="InterPro" id="IPR016257">
    <property type="entry name" value="Tyr_kinase_ephrin_rcpt"/>
</dbReference>
<keyword evidence="3" id="KW-1003">Cell membrane</keyword>
<feature type="binding site" evidence="18">
    <location>
        <begin position="688"/>
        <end position="696"/>
    </location>
    <ligand>
        <name>ATP</name>
        <dbReference type="ChEBI" id="CHEBI:30616"/>
    </ligand>
</feature>
<name>A0A914ZNN2_PARUN</name>
<dbReference type="WBParaSite" id="PgB06_g118_t03">
    <property type="protein sequence ID" value="PgB06_g118_t03"/>
    <property type="gene ID" value="PgB06_g118"/>
</dbReference>
<reference evidence="27" key="1">
    <citation type="submission" date="2022-11" db="UniProtKB">
        <authorList>
            <consortium name="WormBaseParasite"/>
        </authorList>
    </citation>
    <scope>IDENTIFICATION</scope>
</reference>
<keyword evidence="7 22" id="KW-0732">Signal</keyword>
<evidence type="ECO:0000313" key="26">
    <source>
        <dbReference type="Proteomes" id="UP000887569"/>
    </source>
</evidence>
<dbReference type="PROSITE" id="PS50011">
    <property type="entry name" value="PROTEIN_KINASE_DOM"/>
    <property type="match status" value="1"/>
</dbReference>
<dbReference type="FunFam" id="3.30.200.20:FF:000802">
    <property type="entry name" value="Ephrin receptor 1"/>
    <property type="match status" value="1"/>
</dbReference>
<evidence type="ECO:0000259" key="25">
    <source>
        <dbReference type="PROSITE" id="PS51550"/>
    </source>
</evidence>
<evidence type="ECO:0000256" key="9">
    <source>
        <dbReference type="ARBA" id="ARBA00022741"/>
    </source>
</evidence>
<evidence type="ECO:0000256" key="10">
    <source>
        <dbReference type="ARBA" id="ARBA00022777"/>
    </source>
</evidence>
<organism evidence="26 27">
    <name type="scientific">Parascaris univalens</name>
    <name type="common">Nematode worm</name>
    <dbReference type="NCBI Taxonomy" id="6257"/>
    <lineage>
        <taxon>Eukaryota</taxon>
        <taxon>Metazoa</taxon>
        <taxon>Ecdysozoa</taxon>
        <taxon>Nematoda</taxon>
        <taxon>Chromadorea</taxon>
        <taxon>Rhabditida</taxon>
        <taxon>Spirurina</taxon>
        <taxon>Ascaridomorpha</taxon>
        <taxon>Ascaridoidea</taxon>
        <taxon>Ascarididae</taxon>
        <taxon>Parascaris</taxon>
    </lineage>
</organism>
<evidence type="ECO:0000313" key="27">
    <source>
        <dbReference type="WBParaSite" id="PgB06_g118_t03"/>
    </source>
</evidence>
<dbReference type="SUPFAM" id="SSF56112">
    <property type="entry name" value="Protein kinase-like (PK-like)"/>
    <property type="match status" value="1"/>
</dbReference>
<feature type="domain" description="Fibronectin type-III" evidence="24">
    <location>
        <begin position="441"/>
        <end position="534"/>
    </location>
</feature>
<dbReference type="InterPro" id="IPR008266">
    <property type="entry name" value="Tyr_kinase_AS"/>
</dbReference>
<keyword evidence="4" id="KW-0597">Phosphoprotein</keyword>
<keyword evidence="19" id="KW-1015">Disulfide bond</keyword>
<evidence type="ECO:0000256" key="17">
    <source>
        <dbReference type="PIRSR" id="PIRSR000666-1"/>
    </source>
</evidence>
<evidence type="ECO:0000256" key="4">
    <source>
        <dbReference type="ARBA" id="ARBA00022553"/>
    </source>
</evidence>
<dbReference type="SUPFAM" id="SSF57184">
    <property type="entry name" value="Growth factor receptor domain"/>
    <property type="match status" value="1"/>
</dbReference>
<proteinExistence type="predicted"/>
<keyword evidence="11 18" id="KW-0067">ATP-binding</keyword>
<dbReference type="Gene3D" id="3.30.200.20">
    <property type="entry name" value="Phosphorylase Kinase, domain 1"/>
    <property type="match status" value="1"/>
</dbReference>
<keyword evidence="15" id="KW-0675">Receptor</keyword>
<dbReference type="EC" id="2.7.10.1" evidence="2"/>
<evidence type="ECO:0000259" key="23">
    <source>
        <dbReference type="PROSITE" id="PS50011"/>
    </source>
</evidence>
<feature type="disulfide bond" evidence="19">
    <location>
        <begin position="78"/>
        <end position="195"/>
    </location>
</feature>
<evidence type="ECO:0000256" key="2">
    <source>
        <dbReference type="ARBA" id="ARBA00011902"/>
    </source>
</evidence>
<dbReference type="CDD" id="cd00063">
    <property type="entry name" value="FN3"/>
    <property type="match status" value="2"/>
</dbReference>
<dbReference type="InterPro" id="IPR050449">
    <property type="entry name" value="Ephrin_rcpt_TKs"/>
</dbReference>
<keyword evidence="5" id="KW-0808">Transferase</keyword>
<dbReference type="InterPro" id="IPR027936">
    <property type="entry name" value="Eph_TM"/>
</dbReference>
<feature type="domain" description="Protein kinase" evidence="23">
    <location>
        <begin position="682"/>
        <end position="951"/>
    </location>
</feature>
<feature type="transmembrane region" description="Helical" evidence="21">
    <location>
        <begin position="566"/>
        <end position="587"/>
    </location>
</feature>
<evidence type="ECO:0000256" key="11">
    <source>
        <dbReference type="ARBA" id="ARBA00022840"/>
    </source>
</evidence>
<feature type="binding site" evidence="18 20">
    <location>
        <position position="721"/>
    </location>
    <ligand>
        <name>ATP</name>
        <dbReference type="ChEBI" id="CHEBI:30616"/>
    </ligand>
</feature>
<evidence type="ECO:0000256" key="7">
    <source>
        <dbReference type="ARBA" id="ARBA00022729"/>
    </source>
</evidence>
<dbReference type="Gene3D" id="1.10.510.10">
    <property type="entry name" value="Transferase(Phosphotransferase) domain 1"/>
    <property type="match status" value="1"/>
</dbReference>
<dbReference type="PRINTS" id="PR00109">
    <property type="entry name" value="TYRKINASE"/>
</dbReference>
<dbReference type="SMART" id="SM00060">
    <property type="entry name" value="FN3"/>
    <property type="match status" value="2"/>
</dbReference>
<evidence type="ECO:0000256" key="21">
    <source>
        <dbReference type="SAM" id="Phobius"/>
    </source>
</evidence>
<dbReference type="GO" id="GO:0005886">
    <property type="term" value="C:plasma membrane"/>
    <property type="evidence" value="ECO:0007669"/>
    <property type="project" value="UniProtKB-SubCell"/>
</dbReference>
<feature type="signal peptide" evidence="22">
    <location>
        <begin position="1"/>
        <end position="28"/>
    </location>
</feature>
<evidence type="ECO:0000256" key="19">
    <source>
        <dbReference type="PIRSR" id="PIRSR000666-3"/>
    </source>
</evidence>
<dbReference type="SMART" id="SM01411">
    <property type="entry name" value="Ephrin_rec_like"/>
    <property type="match status" value="1"/>
</dbReference>
<dbReference type="PANTHER" id="PTHR46877:SF14">
    <property type="entry name" value="RECEPTOR PROTEIN-TYROSINE KINASE"/>
    <property type="match status" value="1"/>
</dbReference>
<feature type="domain" description="Fibronectin type-III" evidence="24">
    <location>
        <begin position="339"/>
        <end position="437"/>
    </location>
</feature>
<dbReference type="Pfam" id="PF07699">
    <property type="entry name" value="Ephrin_rec_like"/>
    <property type="match status" value="1"/>
</dbReference>
<keyword evidence="10" id="KW-0418">Kinase</keyword>
<dbReference type="PIRSF" id="PIRSF000666">
    <property type="entry name" value="TyrPK_ephrin_receptor"/>
    <property type="match status" value="1"/>
</dbReference>
<protein>
    <recommendedName>
        <fullName evidence="2">receptor protein-tyrosine kinase</fullName>
        <ecNumber evidence="2">2.7.10.1</ecNumber>
    </recommendedName>
</protein>
<evidence type="ECO:0000256" key="6">
    <source>
        <dbReference type="ARBA" id="ARBA00022692"/>
    </source>
</evidence>
<dbReference type="InterPro" id="IPR009030">
    <property type="entry name" value="Growth_fac_rcpt_cys_sf"/>
</dbReference>
<dbReference type="SMART" id="SM00615">
    <property type="entry name" value="EPH_lbd"/>
    <property type="match status" value="1"/>
</dbReference>
<dbReference type="GO" id="GO:0005005">
    <property type="term" value="F:transmembrane-ephrin receptor activity"/>
    <property type="evidence" value="ECO:0007669"/>
    <property type="project" value="TreeGrafter"/>
</dbReference>
<evidence type="ECO:0000256" key="18">
    <source>
        <dbReference type="PIRSR" id="PIRSR000666-2"/>
    </source>
</evidence>
<keyword evidence="26" id="KW-1185">Reference proteome</keyword>
<evidence type="ECO:0000256" key="13">
    <source>
        <dbReference type="ARBA" id="ARBA00023136"/>
    </source>
</evidence>
<dbReference type="FunFam" id="1.10.510.10:FF:000268">
    <property type="entry name" value="Receptor protein-tyrosine kinase"/>
    <property type="match status" value="1"/>
</dbReference>
<evidence type="ECO:0000256" key="1">
    <source>
        <dbReference type="ARBA" id="ARBA00004251"/>
    </source>
</evidence>
<evidence type="ECO:0000256" key="14">
    <source>
        <dbReference type="ARBA" id="ARBA00023137"/>
    </source>
</evidence>
<evidence type="ECO:0000259" key="24">
    <source>
        <dbReference type="PROSITE" id="PS50853"/>
    </source>
</evidence>
<keyword evidence="16" id="KW-0325">Glycoprotein</keyword>
<keyword evidence="9 18" id="KW-0547">Nucleotide-binding</keyword>
<dbReference type="InterPro" id="IPR011009">
    <property type="entry name" value="Kinase-like_dom_sf"/>
</dbReference>
<dbReference type="Gene3D" id="2.10.50.10">
    <property type="entry name" value="Tumor Necrosis Factor Receptor, subunit A, domain 2"/>
    <property type="match status" value="1"/>
</dbReference>
<evidence type="ECO:0000256" key="20">
    <source>
        <dbReference type="PROSITE-ProRule" id="PRU10141"/>
    </source>
</evidence>
<dbReference type="PANTHER" id="PTHR46877">
    <property type="entry name" value="EPH RECEPTOR A5"/>
    <property type="match status" value="1"/>
</dbReference>
<keyword evidence="6 21" id="KW-0812">Transmembrane</keyword>
<dbReference type="InterPro" id="IPR054590">
    <property type="entry name" value="EPH_SAM"/>
</dbReference>
<evidence type="ECO:0000256" key="5">
    <source>
        <dbReference type="ARBA" id="ARBA00022679"/>
    </source>
</evidence>
<dbReference type="InterPro" id="IPR008979">
    <property type="entry name" value="Galactose-bd-like_sf"/>
</dbReference>
<keyword evidence="13 21" id="KW-0472">Membrane</keyword>
<evidence type="ECO:0000256" key="22">
    <source>
        <dbReference type="SAM" id="SignalP"/>
    </source>
</evidence>
<dbReference type="InterPro" id="IPR000719">
    <property type="entry name" value="Prot_kinase_dom"/>
</dbReference>
<feature type="domain" description="Eph LBD" evidence="25">
    <location>
        <begin position="30"/>
        <end position="213"/>
    </location>
</feature>
<dbReference type="AlphaFoldDB" id="A0A914ZNN2"/>
<dbReference type="PROSITE" id="PS50853">
    <property type="entry name" value="FN3"/>
    <property type="match status" value="2"/>
</dbReference>
<dbReference type="SUPFAM" id="SSF49265">
    <property type="entry name" value="Fibronectin type III"/>
    <property type="match status" value="1"/>
</dbReference>
<accession>A0A914ZNN2</accession>
<dbReference type="PROSITE" id="PS00109">
    <property type="entry name" value="PROTEIN_KINASE_TYR"/>
    <property type="match status" value="1"/>
</dbReference>
<dbReference type="Gene3D" id="2.60.40.1770">
    <property type="entry name" value="ephrin a2 ectodomain"/>
    <property type="match status" value="1"/>
</dbReference>
<dbReference type="Pfam" id="PF25599">
    <property type="entry name" value="Ephrin_CRD"/>
    <property type="match status" value="1"/>
</dbReference>
<evidence type="ECO:0000256" key="16">
    <source>
        <dbReference type="ARBA" id="ARBA00023180"/>
    </source>
</evidence>
<evidence type="ECO:0000256" key="3">
    <source>
        <dbReference type="ARBA" id="ARBA00022475"/>
    </source>
</evidence>
<keyword evidence="8" id="KW-0677">Repeat</keyword>
<dbReference type="Gene3D" id="2.60.120.260">
    <property type="entry name" value="Galactose-binding domain-like"/>
    <property type="match status" value="1"/>
</dbReference>
<dbReference type="InterPro" id="IPR001245">
    <property type="entry name" value="Ser-Thr/Tyr_kinase_cat_dom"/>
</dbReference>
<feature type="active site" description="Proton acceptor" evidence="17">
    <location>
        <position position="815"/>
    </location>
</feature>